<accession>A0A7J6MH01</accession>
<keyword evidence="1" id="KW-0472">Membrane</keyword>
<comment type="caution">
    <text evidence="2">The sequence shown here is derived from an EMBL/GenBank/DDBJ whole genome shotgun (WGS) entry which is preliminary data.</text>
</comment>
<evidence type="ECO:0000313" key="3">
    <source>
        <dbReference type="Proteomes" id="UP000591131"/>
    </source>
</evidence>
<reference evidence="2 3" key="1">
    <citation type="submission" date="2020-04" db="EMBL/GenBank/DDBJ databases">
        <title>Perkinsus chesapeaki whole genome sequence.</title>
        <authorList>
            <person name="Bogema D.R."/>
        </authorList>
    </citation>
    <scope>NUCLEOTIDE SEQUENCE [LARGE SCALE GENOMIC DNA]</scope>
    <source>
        <strain evidence="2">ATCC PRA-425</strain>
    </source>
</reference>
<evidence type="ECO:0000313" key="2">
    <source>
        <dbReference type="EMBL" id="KAF4670858.1"/>
    </source>
</evidence>
<feature type="non-terminal residue" evidence="2">
    <location>
        <position position="117"/>
    </location>
</feature>
<dbReference type="Proteomes" id="UP000591131">
    <property type="component" value="Unassembled WGS sequence"/>
</dbReference>
<dbReference type="AlphaFoldDB" id="A0A7J6MH01"/>
<feature type="transmembrane region" description="Helical" evidence="1">
    <location>
        <begin position="92"/>
        <end position="110"/>
    </location>
</feature>
<keyword evidence="3" id="KW-1185">Reference proteome</keyword>
<dbReference type="EMBL" id="JAAPAO010000145">
    <property type="protein sequence ID" value="KAF4670858.1"/>
    <property type="molecule type" value="Genomic_DNA"/>
</dbReference>
<sequence>SRTQSNAEYHLGTVLVCLILASLWGVFIVYEYLPHRRDLDRQAKDKSVSKWVEALAVALLSVVYELITLIIGGDLTFAQLNVLPEPLDTASVIIPLVALFLTCVVYRTLLRSMSTSS</sequence>
<organism evidence="2 3">
    <name type="scientific">Perkinsus chesapeaki</name>
    <name type="common">Clam parasite</name>
    <name type="synonym">Perkinsus andrewsi</name>
    <dbReference type="NCBI Taxonomy" id="330153"/>
    <lineage>
        <taxon>Eukaryota</taxon>
        <taxon>Sar</taxon>
        <taxon>Alveolata</taxon>
        <taxon>Perkinsozoa</taxon>
        <taxon>Perkinsea</taxon>
        <taxon>Perkinsida</taxon>
        <taxon>Perkinsidae</taxon>
        <taxon>Perkinsus</taxon>
    </lineage>
</organism>
<evidence type="ECO:0000256" key="1">
    <source>
        <dbReference type="SAM" id="Phobius"/>
    </source>
</evidence>
<keyword evidence="1" id="KW-0812">Transmembrane</keyword>
<protein>
    <submittedName>
        <fullName evidence="2">Uncharacterized protein</fullName>
    </submittedName>
</protein>
<proteinExistence type="predicted"/>
<name>A0A7J6MH01_PERCH</name>
<keyword evidence="1" id="KW-1133">Transmembrane helix</keyword>
<gene>
    <name evidence="2" type="ORF">FOL47_001803</name>
</gene>
<feature type="transmembrane region" description="Helical" evidence="1">
    <location>
        <begin position="12"/>
        <end position="33"/>
    </location>
</feature>
<feature type="transmembrane region" description="Helical" evidence="1">
    <location>
        <begin position="54"/>
        <end position="72"/>
    </location>
</feature>